<dbReference type="Proteomes" id="UP000607653">
    <property type="component" value="Unassembled WGS sequence"/>
</dbReference>
<proteinExistence type="predicted"/>
<dbReference type="EMBL" id="DUZY01000004">
    <property type="protein sequence ID" value="DAD37389.1"/>
    <property type="molecule type" value="Genomic_DNA"/>
</dbReference>
<keyword evidence="2" id="KW-1185">Reference proteome</keyword>
<dbReference type="PANTHER" id="PTHR36063">
    <property type="entry name" value="ARABIDOPSIS THALIANA GENOMIC DNA, CHROMOSOME 5, P1 CLONE:MOK16"/>
    <property type="match status" value="1"/>
</dbReference>
<name>A0A822Z1N0_NELNU</name>
<dbReference type="AlphaFoldDB" id="A0A822Z1N0"/>
<reference evidence="1 2" key="1">
    <citation type="journal article" date="2020" name="Mol. Biol. Evol.">
        <title>Distinct Expression and Methylation Patterns for Genes with Different Fates following a Single Whole-Genome Duplication in Flowering Plants.</title>
        <authorList>
            <person name="Shi T."/>
            <person name="Rahmani R.S."/>
            <person name="Gugger P.F."/>
            <person name="Wang M."/>
            <person name="Li H."/>
            <person name="Zhang Y."/>
            <person name="Li Z."/>
            <person name="Wang Q."/>
            <person name="Van de Peer Y."/>
            <person name="Marchal K."/>
            <person name="Chen J."/>
        </authorList>
    </citation>
    <scope>NUCLEOTIDE SEQUENCE [LARGE SCALE GENOMIC DNA]</scope>
    <source>
        <tissue evidence="1">Leaf</tissue>
    </source>
</reference>
<organism evidence="1 2">
    <name type="scientific">Nelumbo nucifera</name>
    <name type="common">Sacred lotus</name>
    <dbReference type="NCBI Taxonomy" id="4432"/>
    <lineage>
        <taxon>Eukaryota</taxon>
        <taxon>Viridiplantae</taxon>
        <taxon>Streptophyta</taxon>
        <taxon>Embryophyta</taxon>
        <taxon>Tracheophyta</taxon>
        <taxon>Spermatophyta</taxon>
        <taxon>Magnoliopsida</taxon>
        <taxon>Proteales</taxon>
        <taxon>Nelumbonaceae</taxon>
        <taxon>Nelumbo</taxon>
    </lineage>
</organism>
<gene>
    <name evidence="1" type="ORF">HUJ06_008030</name>
</gene>
<dbReference type="PANTHER" id="PTHR36063:SF1">
    <property type="entry name" value="ARABIDOPSIS THALIANA GENOMIC DNA, CHROMOSOME 5, P1 CLONE:MOK16"/>
    <property type="match status" value="1"/>
</dbReference>
<accession>A0A822Z1N0</accession>
<evidence type="ECO:0000313" key="1">
    <source>
        <dbReference type="EMBL" id="DAD37389.1"/>
    </source>
</evidence>
<protein>
    <submittedName>
        <fullName evidence="1">Uncharacterized protein</fullName>
    </submittedName>
</protein>
<sequence length="48" mass="5374">MAKEVRSLKSWIEVAPAMVISPRKSSNAPKLETIAEEEADEFEENAQL</sequence>
<evidence type="ECO:0000313" key="2">
    <source>
        <dbReference type="Proteomes" id="UP000607653"/>
    </source>
</evidence>
<comment type="caution">
    <text evidence="1">The sequence shown here is derived from an EMBL/GenBank/DDBJ whole genome shotgun (WGS) entry which is preliminary data.</text>
</comment>